<protein>
    <recommendedName>
        <fullName evidence="10">Palmitoyltransferase</fullName>
        <ecNumber evidence="10">2.3.1.225</ecNumber>
    </recommendedName>
</protein>
<keyword evidence="7" id="KW-0449">Lipoprotein</keyword>
<organism evidence="12 13">
    <name type="scientific">Romanomermis culicivorax</name>
    <name type="common">Nematode worm</name>
    <dbReference type="NCBI Taxonomy" id="13658"/>
    <lineage>
        <taxon>Eukaryota</taxon>
        <taxon>Metazoa</taxon>
        <taxon>Ecdysozoa</taxon>
        <taxon>Nematoda</taxon>
        <taxon>Enoplea</taxon>
        <taxon>Dorylaimia</taxon>
        <taxon>Mermithida</taxon>
        <taxon>Mermithoidea</taxon>
        <taxon>Mermithidae</taxon>
        <taxon>Romanomermis</taxon>
    </lineage>
</organism>
<evidence type="ECO:0000313" key="13">
    <source>
        <dbReference type="WBParaSite" id="nRc.2.0.1.t14636-RA"/>
    </source>
</evidence>
<evidence type="ECO:0000256" key="4">
    <source>
        <dbReference type="ARBA" id="ARBA00022989"/>
    </source>
</evidence>
<dbReference type="GO" id="GO:0019706">
    <property type="term" value="F:protein-cysteine S-palmitoyltransferase activity"/>
    <property type="evidence" value="ECO:0007669"/>
    <property type="project" value="UniProtKB-EC"/>
</dbReference>
<evidence type="ECO:0000256" key="3">
    <source>
        <dbReference type="ARBA" id="ARBA00022692"/>
    </source>
</evidence>
<dbReference type="GO" id="GO:0005783">
    <property type="term" value="C:endoplasmic reticulum"/>
    <property type="evidence" value="ECO:0007669"/>
    <property type="project" value="TreeGrafter"/>
</dbReference>
<evidence type="ECO:0000256" key="9">
    <source>
        <dbReference type="ARBA" id="ARBA00048048"/>
    </source>
</evidence>
<comment type="subcellular location">
    <subcellularLocation>
        <location evidence="1">Endomembrane system</location>
        <topology evidence="1">Multi-pass membrane protein</topology>
    </subcellularLocation>
</comment>
<accession>A0A915IKV4</accession>
<evidence type="ECO:0000256" key="6">
    <source>
        <dbReference type="ARBA" id="ARBA00023139"/>
    </source>
</evidence>
<evidence type="ECO:0000256" key="5">
    <source>
        <dbReference type="ARBA" id="ARBA00023136"/>
    </source>
</evidence>
<feature type="transmembrane region" description="Helical" evidence="10">
    <location>
        <begin position="50"/>
        <end position="71"/>
    </location>
</feature>
<dbReference type="AlphaFoldDB" id="A0A915IKV4"/>
<feature type="transmembrane region" description="Helical" evidence="10">
    <location>
        <begin position="20"/>
        <end position="38"/>
    </location>
</feature>
<evidence type="ECO:0000256" key="2">
    <source>
        <dbReference type="ARBA" id="ARBA00022679"/>
    </source>
</evidence>
<feature type="domain" description="Palmitoyltransferase DHHC" evidence="11">
    <location>
        <begin position="114"/>
        <end position="153"/>
    </location>
</feature>
<dbReference type="GO" id="GO:0005794">
    <property type="term" value="C:Golgi apparatus"/>
    <property type="evidence" value="ECO:0007669"/>
    <property type="project" value="TreeGrafter"/>
</dbReference>
<keyword evidence="12" id="KW-1185">Reference proteome</keyword>
<comment type="catalytic activity">
    <reaction evidence="9 10">
        <text>L-cysteinyl-[protein] + hexadecanoyl-CoA = S-hexadecanoyl-L-cysteinyl-[protein] + CoA</text>
        <dbReference type="Rhea" id="RHEA:36683"/>
        <dbReference type="Rhea" id="RHEA-COMP:10131"/>
        <dbReference type="Rhea" id="RHEA-COMP:11032"/>
        <dbReference type="ChEBI" id="CHEBI:29950"/>
        <dbReference type="ChEBI" id="CHEBI:57287"/>
        <dbReference type="ChEBI" id="CHEBI:57379"/>
        <dbReference type="ChEBI" id="CHEBI:74151"/>
        <dbReference type="EC" id="2.3.1.225"/>
    </reaction>
</comment>
<evidence type="ECO:0000256" key="7">
    <source>
        <dbReference type="ARBA" id="ARBA00023288"/>
    </source>
</evidence>
<keyword evidence="5 10" id="KW-0472">Membrane</keyword>
<evidence type="ECO:0000313" key="12">
    <source>
        <dbReference type="Proteomes" id="UP000887565"/>
    </source>
</evidence>
<dbReference type="Pfam" id="PF01529">
    <property type="entry name" value="DHHC"/>
    <property type="match status" value="1"/>
</dbReference>
<dbReference type="InterPro" id="IPR039859">
    <property type="entry name" value="PFA4/ZDH16/20/ERF2-like"/>
</dbReference>
<dbReference type="PANTHER" id="PTHR22883">
    <property type="entry name" value="ZINC FINGER DHHC DOMAIN CONTAINING PROTEIN"/>
    <property type="match status" value="1"/>
</dbReference>
<keyword evidence="4 10" id="KW-1133">Transmembrane helix</keyword>
<keyword evidence="6" id="KW-0564">Palmitate</keyword>
<keyword evidence="2 10" id="KW-0808">Transferase</keyword>
<dbReference type="Proteomes" id="UP000887565">
    <property type="component" value="Unplaced"/>
</dbReference>
<evidence type="ECO:0000256" key="8">
    <source>
        <dbReference type="ARBA" id="ARBA00023315"/>
    </source>
</evidence>
<proteinExistence type="inferred from homology"/>
<evidence type="ECO:0000256" key="10">
    <source>
        <dbReference type="RuleBase" id="RU079119"/>
    </source>
</evidence>
<dbReference type="InterPro" id="IPR001594">
    <property type="entry name" value="Palmitoyltrfase_DHHC"/>
</dbReference>
<sequence length="155" mass="18469">MYKCFPASSKHKARRWSQFIFAWFLTTICPPIFFYFVFQQCVEHFGFRVTTSFFSVEFCLWLSGAALFIAVSSSDPGIIPKITPEYELFLLSRQKPDKPIAIWWIRIKNLMVKLKWCSSCHFYRPPRAFHCAMCDRCIEIFDHHCPWLNNCIGWF</sequence>
<keyword evidence="3 10" id="KW-0812">Transmembrane</keyword>
<dbReference type="PROSITE" id="PS50216">
    <property type="entry name" value="DHHC"/>
    <property type="match status" value="1"/>
</dbReference>
<comment type="similarity">
    <text evidence="10">Belongs to the DHHC palmitoyltransferase family.</text>
</comment>
<evidence type="ECO:0000256" key="1">
    <source>
        <dbReference type="ARBA" id="ARBA00004127"/>
    </source>
</evidence>
<evidence type="ECO:0000259" key="11">
    <source>
        <dbReference type="Pfam" id="PF01529"/>
    </source>
</evidence>
<reference evidence="13" key="1">
    <citation type="submission" date="2022-11" db="UniProtKB">
        <authorList>
            <consortium name="WormBaseParasite"/>
        </authorList>
    </citation>
    <scope>IDENTIFICATION</scope>
</reference>
<dbReference type="PANTHER" id="PTHR22883:SF43">
    <property type="entry name" value="PALMITOYLTRANSFERASE APP"/>
    <property type="match status" value="1"/>
</dbReference>
<name>A0A915IKV4_ROMCU</name>
<keyword evidence="8 10" id="KW-0012">Acyltransferase</keyword>
<comment type="domain">
    <text evidence="10">The DHHC domain is required for palmitoyltransferase activity.</text>
</comment>
<dbReference type="WBParaSite" id="nRc.2.0.1.t14636-RA">
    <property type="protein sequence ID" value="nRc.2.0.1.t14636-RA"/>
    <property type="gene ID" value="nRc.2.0.1.g14636"/>
</dbReference>
<dbReference type="EC" id="2.3.1.225" evidence="10"/>
<dbReference type="GO" id="GO:0006612">
    <property type="term" value="P:protein targeting to membrane"/>
    <property type="evidence" value="ECO:0007669"/>
    <property type="project" value="TreeGrafter"/>
</dbReference>